<protein>
    <submittedName>
        <fullName evidence="5">Retrotransposable element</fullName>
    </submittedName>
</protein>
<dbReference type="SUPFAM" id="SSF57756">
    <property type="entry name" value="Retrovirus zinc finger-like domains"/>
    <property type="match status" value="1"/>
</dbReference>
<dbReference type="Gene3D" id="4.10.60.10">
    <property type="entry name" value="Zinc finger, CCHC-type"/>
    <property type="match status" value="1"/>
</dbReference>
<organism evidence="5 6">
    <name type="scientific">Paramuricea clavata</name>
    <name type="common">Red gorgonian</name>
    <name type="synonym">Violescent sea-whip</name>
    <dbReference type="NCBI Taxonomy" id="317549"/>
    <lineage>
        <taxon>Eukaryota</taxon>
        <taxon>Metazoa</taxon>
        <taxon>Cnidaria</taxon>
        <taxon>Anthozoa</taxon>
        <taxon>Octocorallia</taxon>
        <taxon>Malacalcyonacea</taxon>
        <taxon>Plexauridae</taxon>
        <taxon>Paramuricea</taxon>
    </lineage>
</organism>
<dbReference type="InterPro" id="IPR043128">
    <property type="entry name" value="Rev_trsase/Diguanyl_cyclase"/>
</dbReference>
<name>A0A6S7I900_PARCT</name>
<keyword evidence="4" id="KW-0511">Multifunctional enzyme</keyword>
<evidence type="ECO:0000256" key="4">
    <source>
        <dbReference type="ARBA" id="ARBA00023268"/>
    </source>
</evidence>
<keyword evidence="6" id="KW-1185">Reference proteome</keyword>
<evidence type="ECO:0000313" key="6">
    <source>
        <dbReference type="Proteomes" id="UP001152795"/>
    </source>
</evidence>
<dbReference type="Proteomes" id="UP001152795">
    <property type="component" value="Unassembled WGS sequence"/>
</dbReference>
<keyword evidence="1" id="KW-0645">Protease</keyword>
<dbReference type="InterPro" id="IPR050951">
    <property type="entry name" value="Retrovirus_Pol_polyprotein"/>
</dbReference>
<dbReference type="FunFam" id="3.30.70.270:FF:000026">
    <property type="entry name" value="Transposon Ty3-G Gag-Pol polyprotein"/>
    <property type="match status" value="1"/>
</dbReference>
<dbReference type="CDD" id="cd09274">
    <property type="entry name" value="RNase_HI_RT_Ty3"/>
    <property type="match status" value="1"/>
</dbReference>
<dbReference type="SUPFAM" id="SSF56672">
    <property type="entry name" value="DNA/RNA polymerases"/>
    <property type="match status" value="1"/>
</dbReference>
<dbReference type="OrthoDB" id="10055717at2759"/>
<dbReference type="FunFam" id="3.30.70.270:FF:000003">
    <property type="entry name" value="Transposon Ty3-G Gag-Pol polyprotein"/>
    <property type="match status" value="1"/>
</dbReference>
<dbReference type="InterPro" id="IPR001878">
    <property type="entry name" value="Znf_CCHC"/>
</dbReference>
<dbReference type="GO" id="GO:0008270">
    <property type="term" value="F:zinc ion binding"/>
    <property type="evidence" value="ECO:0007669"/>
    <property type="project" value="InterPro"/>
</dbReference>
<dbReference type="SMART" id="SM00343">
    <property type="entry name" value="ZnF_C2HC"/>
    <property type="match status" value="2"/>
</dbReference>
<dbReference type="AlphaFoldDB" id="A0A6S7I900"/>
<dbReference type="CDD" id="cd01647">
    <property type="entry name" value="RT_LTR"/>
    <property type="match status" value="1"/>
</dbReference>
<comment type="caution">
    <text evidence="5">The sequence shown here is derived from an EMBL/GenBank/DDBJ whole genome shotgun (WGS) entry which is preliminary data.</text>
</comment>
<dbReference type="GO" id="GO:0006508">
    <property type="term" value="P:proteolysis"/>
    <property type="evidence" value="ECO:0007669"/>
    <property type="project" value="UniProtKB-KW"/>
</dbReference>
<evidence type="ECO:0000313" key="5">
    <source>
        <dbReference type="EMBL" id="CAB4014216.1"/>
    </source>
</evidence>
<sequence>MAEIKQACYDSTGDVDLCLMKMKFYCSTKKCEGKQEAHALASKLERAAFLCIARLDDELQDDPKEVKAALRKEFDKESIDHEKAVDELRGLRRKGAIDNAMSLKIKSDSKHRDLNLTQLSEELDRLELIYKTTAPKVNLEVNNFKTTGEADEISLRRIIREELAAALSKENDGSRETEDETKRTVGFVGKRNFPPKLRSGKTGKNQACFHCQSPEHFRKDCPFKDLCQRCWQKGHTAPSCHAPSPRPSPSLNSKRLGTIVSKNKFVLSREEICYSREFKHEFICDSGAEPFEEIFIWGKLEDKNEKLTRDSYIEGTEHFQQRTGLLTAPIKISAEMMNDENKIPIYVLNTTDKSIRVYREQTAATIQKLPSTHNIAHISESNMGGNNPSSQYDPVPEVSVGEQLTTQQRENLEVLIRKNTQVFDYPGNSGFATTIDHTIPTAVSDPIVCHPRLHNLGLTQKINEAVPLAKEDRQKTAFRSPTGFWEWTRMPFGLKGSPATFSRLMQKVLGHIPPHRLALYMDDICIISKTFEEHLVNLQGVFDALRQHGLRVKAKKCAFAMKEVKFLGHKVCNKGVQPEEHKVKAIRAWVAPTCLKEVQMFLGAVGWYRKFIKDFSTIARPLTWLLEKDVTFTWGNEQGDAFNTLRHKLVKAPVLAHPDPTRPFVVTTDASKVGLGGELSQEDPQGQLHPVAYFSRTLTKRERSYPTYDREVMAMRDTLKHFRYYLLGAQVVTRTDHKLLLKILEQKDPFGRRATLMRDIAEFEPRIEFIRGEDNHMADALSRI</sequence>
<dbReference type="Gene3D" id="3.30.70.270">
    <property type="match status" value="2"/>
</dbReference>
<dbReference type="Pfam" id="PF17919">
    <property type="entry name" value="RT_RNaseH_2"/>
    <property type="match status" value="1"/>
</dbReference>
<reference evidence="5" key="1">
    <citation type="submission" date="2020-04" db="EMBL/GenBank/DDBJ databases">
        <authorList>
            <person name="Alioto T."/>
            <person name="Alioto T."/>
            <person name="Gomez Garrido J."/>
        </authorList>
    </citation>
    <scope>NUCLEOTIDE SEQUENCE</scope>
    <source>
        <strain evidence="5">A484AB</strain>
    </source>
</reference>
<dbReference type="GO" id="GO:0004190">
    <property type="term" value="F:aspartic-type endopeptidase activity"/>
    <property type="evidence" value="ECO:0007669"/>
    <property type="project" value="UniProtKB-KW"/>
</dbReference>
<dbReference type="InterPro" id="IPR043502">
    <property type="entry name" value="DNA/RNA_pol_sf"/>
</dbReference>
<dbReference type="PANTHER" id="PTHR37984:SF5">
    <property type="entry name" value="PROTEIN NYNRIN-LIKE"/>
    <property type="match status" value="1"/>
</dbReference>
<proteinExistence type="predicted"/>
<keyword evidence="2" id="KW-0378">Hydrolase</keyword>
<evidence type="ECO:0000256" key="2">
    <source>
        <dbReference type="ARBA" id="ARBA00022750"/>
    </source>
</evidence>
<accession>A0A6S7I900</accession>
<keyword evidence="2" id="KW-0064">Aspartyl protease</keyword>
<dbReference type="PANTHER" id="PTHR37984">
    <property type="entry name" value="PROTEIN CBG26694"/>
    <property type="match status" value="1"/>
</dbReference>
<dbReference type="InterPro" id="IPR041577">
    <property type="entry name" value="RT_RNaseH_2"/>
</dbReference>
<dbReference type="InterPro" id="IPR036875">
    <property type="entry name" value="Znf_CCHC_sf"/>
</dbReference>
<dbReference type="EMBL" id="CACRXK020008203">
    <property type="protein sequence ID" value="CAB4014216.1"/>
    <property type="molecule type" value="Genomic_DNA"/>
</dbReference>
<dbReference type="Pfam" id="PF00078">
    <property type="entry name" value="RVT_1"/>
    <property type="match status" value="1"/>
</dbReference>
<evidence type="ECO:0000256" key="1">
    <source>
        <dbReference type="ARBA" id="ARBA00022670"/>
    </source>
</evidence>
<gene>
    <name evidence="5" type="ORF">PACLA_8A020883</name>
</gene>
<evidence type="ECO:0000256" key="3">
    <source>
        <dbReference type="ARBA" id="ARBA00023125"/>
    </source>
</evidence>
<keyword evidence="3" id="KW-0238">DNA-binding</keyword>
<dbReference type="Gene3D" id="3.10.10.10">
    <property type="entry name" value="HIV Type 1 Reverse Transcriptase, subunit A, domain 1"/>
    <property type="match status" value="1"/>
</dbReference>
<dbReference type="GO" id="GO:0003677">
    <property type="term" value="F:DNA binding"/>
    <property type="evidence" value="ECO:0007669"/>
    <property type="project" value="UniProtKB-KW"/>
</dbReference>
<dbReference type="InterPro" id="IPR000477">
    <property type="entry name" value="RT_dom"/>
</dbReference>